<dbReference type="WBParaSite" id="RSKR_0000471100.1">
    <property type="protein sequence ID" value="RSKR_0000471100.1"/>
    <property type="gene ID" value="RSKR_0000471100"/>
</dbReference>
<reference evidence="2" key="1">
    <citation type="submission" date="2016-11" db="UniProtKB">
        <authorList>
            <consortium name="WormBaseParasite"/>
        </authorList>
    </citation>
    <scope>IDENTIFICATION</scope>
    <source>
        <strain evidence="2">KR3021</strain>
    </source>
</reference>
<accession>A0AC35TWC8</accession>
<name>A0AC35TWC8_9BILA</name>
<proteinExistence type="predicted"/>
<evidence type="ECO:0000313" key="2">
    <source>
        <dbReference type="WBParaSite" id="RSKR_0000471100.1"/>
    </source>
</evidence>
<protein>
    <submittedName>
        <fullName evidence="2">Secreted protein</fullName>
    </submittedName>
</protein>
<evidence type="ECO:0000313" key="1">
    <source>
        <dbReference type="Proteomes" id="UP000095286"/>
    </source>
</evidence>
<sequence length="114" mass="12865">MKPALTFHKLEKFMFLLLWVVAPILMLATVSESLVVGVDDIGQSEEDTDDGFVFHFSGNSANFMETFNCKKMTNHLGKVINESKLRKAMLATIEDGWDPQRPNKCVITLKISML</sequence>
<organism evidence="1 2">
    <name type="scientific">Rhabditophanes sp. KR3021</name>
    <dbReference type="NCBI Taxonomy" id="114890"/>
    <lineage>
        <taxon>Eukaryota</taxon>
        <taxon>Metazoa</taxon>
        <taxon>Ecdysozoa</taxon>
        <taxon>Nematoda</taxon>
        <taxon>Chromadorea</taxon>
        <taxon>Rhabditida</taxon>
        <taxon>Tylenchina</taxon>
        <taxon>Panagrolaimomorpha</taxon>
        <taxon>Strongyloidoidea</taxon>
        <taxon>Alloionematidae</taxon>
        <taxon>Rhabditophanes</taxon>
    </lineage>
</organism>
<dbReference type="Proteomes" id="UP000095286">
    <property type="component" value="Unplaced"/>
</dbReference>